<dbReference type="EMBL" id="FMHY01000002">
    <property type="protein sequence ID" value="SCL45544.1"/>
    <property type="molecule type" value="Genomic_DNA"/>
</dbReference>
<accession>A0A1C6TUT2</accession>
<evidence type="ECO:0000313" key="2">
    <source>
        <dbReference type="Proteomes" id="UP000199696"/>
    </source>
</evidence>
<protein>
    <submittedName>
        <fullName evidence="1">Uncharacterized protein</fullName>
    </submittedName>
</protein>
<organism evidence="1 2">
    <name type="scientific">Micromonospora eburnea</name>
    <dbReference type="NCBI Taxonomy" id="227316"/>
    <lineage>
        <taxon>Bacteria</taxon>
        <taxon>Bacillati</taxon>
        <taxon>Actinomycetota</taxon>
        <taxon>Actinomycetes</taxon>
        <taxon>Micromonosporales</taxon>
        <taxon>Micromonosporaceae</taxon>
        <taxon>Micromonospora</taxon>
    </lineage>
</organism>
<dbReference type="OrthoDB" id="3357805at2"/>
<dbReference type="Proteomes" id="UP000199696">
    <property type="component" value="Unassembled WGS sequence"/>
</dbReference>
<dbReference type="STRING" id="227316.GA0070604_1012"/>
<evidence type="ECO:0000313" key="1">
    <source>
        <dbReference type="EMBL" id="SCL45544.1"/>
    </source>
</evidence>
<gene>
    <name evidence="1" type="ORF">GA0070604_1012</name>
</gene>
<reference evidence="2" key="1">
    <citation type="submission" date="2016-06" db="EMBL/GenBank/DDBJ databases">
        <authorList>
            <person name="Varghese N."/>
            <person name="Submissions Spin"/>
        </authorList>
    </citation>
    <scope>NUCLEOTIDE SEQUENCE [LARGE SCALE GENOMIC DNA]</scope>
    <source>
        <strain evidence="2">DSM 44814</strain>
    </source>
</reference>
<dbReference type="AlphaFoldDB" id="A0A1C6TUT2"/>
<keyword evidence="2" id="KW-1185">Reference proteome</keyword>
<sequence>MLDDMRVLRDAVAGYRAAATAAGVPWPEGGDRHDGLPADVLCRAFDVDRIPEQVLWLHSEGLPYERVLPDGAYPLEWKDAGELLEYLSFSVAIPFHWRHQLPLFFVDHLVFTFVLAENHEGEIWRYQIDADDRNPLRAAPSLAALFTEWTDGFPAGVYSRSPYDGCLQIGDGGRDPVDLLLDRGLNPFAYPVYVSLASHEDLIRARQQECGVDTDRADEFESLEELRDAVDAARASLRRLS</sequence>
<dbReference type="RefSeq" id="WP_091114956.1">
    <property type="nucleotide sequence ID" value="NZ_JBHUNB010000004.1"/>
</dbReference>
<name>A0A1C6TUT2_9ACTN</name>
<proteinExistence type="predicted"/>